<accession>A0AB73QIX9</accession>
<comment type="caution">
    <text evidence="2">The sequence shown here is derived from an EMBL/GenBank/DDBJ whole genome shotgun (WGS) entry which is preliminary data.</text>
</comment>
<proteinExistence type="predicted"/>
<reference evidence="2 3" key="1">
    <citation type="submission" date="2017-05" db="EMBL/GenBank/DDBJ databases">
        <title>Whole genome sequencing of Yersinia kristensenii.</title>
        <authorList>
            <person name="Campioni F."/>
        </authorList>
    </citation>
    <scope>NUCLEOTIDE SEQUENCE [LARGE SCALE GENOMIC DNA]</scope>
    <source>
        <strain evidence="2 3">CFSAN060538</strain>
    </source>
</reference>
<feature type="transmembrane region" description="Helical" evidence="1">
    <location>
        <begin position="24"/>
        <end position="44"/>
    </location>
</feature>
<keyword evidence="1" id="KW-0472">Membrane</keyword>
<evidence type="ECO:0000256" key="1">
    <source>
        <dbReference type="SAM" id="Phobius"/>
    </source>
</evidence>
<dbReference type="AlphaFoldDB" id="A0AB73QIX9"/>
<keyword evidence="1" id="KW-0812">Transmembrane</keyword>
<keyword evidence="1" id="KW-1133">Transmembrane helix</keyword>
<name>A0AB73QIX9_YERKR</name>
<dbReference type="Proteomes" id="UP000195840">
    <property type="component" value="Unassembled WGS sequence"/>
</dbReference>
<dbReference type="EMBL" id="NHOG01000024">
    <property type="protein sequence ID" value="OVZ78391.1"/>
    <property type="molecule type" value="Genomic_DNA"/>
</dbReference>
<sequence length="235" mass="27138">MTGIFISSEMTMLHWLNTHIGIDWATYQSLGLAIISLGITVFAAPKIIKKYKLRQTNKNNNGNINQAGRDLNITTINHISHAKTESGIEEKKKAHDLKIIEEILTLLPYEATLYEAEQSYIVGMTYQFARNLDDAEKYTGEKYSLYNQVVNKAKDSFIIAATAFNESTFGFLSVDRPERKPLRLDLPYDWKNNPESEKRYRKHQREMRETSAVMIDNYKLFIKAIKENDFITDSI</sequence>
<evidence type="ECO:0000313" key="2">
    <source>
        <dbReference type="EMBL" id="OVZ78391.1"/>
    </source>
</evidence>
<organism evidence="2 3">
    <name type="scientific">Yersinia kristensenii</name>
    <dbReference type="NCBI Taxonomy" id="28152"/>
    <lineage>
        <taxon>Bacteria</taxon>
        <taxon>Pseudomonadati</taxon>
        <taxon>Pseudomonadota</taxon>
        <taxon>Gammaproteobacteria</taxon>
        <taxon>Enterobacterales</taxon>
        <taxon>Yersiniaceae</taxon>
        <taxon>Yersinia</taxon>
    </lineage>
</organism>
<keyword evidence="3" id="KW-1185">Reference proteome</keyword>
<gene>
    <name evidence="2" type="ORF">CBW52_18770</name>
</gene>
<protein>
    <submittedName>
        <fullName evidence="2">Uncharacterized protein</fullName>
    </submittedName>
</protein>
<evidence type="ECO:0000313" key="3">
    <source>
        <dbReference type="Proteomes" id="UP000195840"/>
    </source>
</evidence>